<name>A0A6G7VJ49_9RHOB</name>
<evidence type="ECO:0000259" key="3">
    <source>
        <dbReference type="Pfam" id="PF13614"/>
    </source>
</evidence>
<dbReference type="SUPFAM" id="SSF52540">
    <property type="entry name" value="P-loop containing nucleoside triphosphate hydrolases"/>
    <property type="match status" value="1"/>
</dbReference>
<dbReference type="AlphaFoldDB" id="A0A6G7VJ49"/>
<feature type="domain" description="AAA" evidence="3">
    <location>
        <begin position="157"/>
        <end position="311"/>
    </location>
</feature>
<reference evidence="4 5" key="1">
    <citation type="submission" date="2020-03" db="EMBL/GenBank/DDBJ databases">
        <title>Complete genome sequence of Monaibacterium sp. ALG8 with diverse plasmids.</title>
        <authorList>
            <person name="Sun C."/>
        </authorList>
    </citation>
    <scope>NUCLEOTIDE SEQUENCE [LARGE SCALE GENOMIC DNA]</scope>
    <source>
        <strain evidence="4 5">ALG8</strain>
    </source>
</reference>
<dbReference type="InterPro" id="IPR050625">
    <property type="entry name" value="ParA/MinD_ATPase"/>
</dbReference>
<organism evidence="4 5">
    <name type="scientific">Pontivivens nitratireducens</name>
    <dbReference type="NCBI Taxonomy" id="2758038"/>
    <lineage>
        <taxon>Bacteria</taxon>
        <taxon>Pseudomonadati</taxon>
        <taxon>Pseudomonadota</taxon>
        <taxon>Alphaproteobacteria</taxon>
        <taxon>Rhodobacterales</taxon>
        <taxon>Paracoccaceae</taxon>
        <taxon>Pontivivens</taxon>
    </lineage>
</organism>
<dbReference type="GO" id="GO:0016887">
    <property type="term" value="F:ATP hydrolysis activity"/>
    <property type="evidence" value="ECO:0007669"/>
    <property type="project" value="TreeGrafter"/>
</dbReference>
<proteinExistence type="predicted"/>
<gene>
    <name evidence="4" type="ORF">G8E03_04305</name>
</gene>
<dbReference type="RefSeq" id="WP_166189044.1">
    <property type="nucleotide sequence ID" value="NZ_CP049811.1"/>
</dbReference>
<accession>A0A6G7VJ49</accession>
<protein>
    <submittedName>
        <fullName evidence="4">AAA family ATPase</fullName>
    </submittedName>
</protein>
<dbReference type="PANTHER" id="PTHR43384:SF6">
    <property type="entry name" value="SEPTUM SITE-DETERMINING PROTEIN MIND HOMOLOG, CHLOROPLASTIC"/>
    <property type="match status" value="1"/>
</dbReference>
<keyword evidence="1" id="KW-0547">Nucleotide-binding</keyword>
<dbReference type="GO" id="GO:0005829">
    <property type="term" value="C:cytosol"/>
    <property type="evidence" value="ECO:0007669"/>
    <property type="project" value="TreeGrafter"/>
</dbReference>
<dbReference type="EMBL" id="CP049811">
    <property type="protein sequence ID" value="QIK40051.1"/>
    <property type="molecule type" value="Genomic_DNA"/>
</dbReference>
<dbReference type="GO" id="GO:0005524">
    <property type="term" value="F:ATP binding"/>
    <property type="evidence" value="ECO:0007669"/>
    <property type="project" value="UniProtKB-KW"/>
</dbReference>
<dbReference type="GO" id="GO:0009898">
    <property type="term" value="C:cytoplasmic side of plasma membrane"/>
    <property type="evidence" value="ECO:0007669"/>
    <property type="project" value="TreeGrafter"/>
</dbReference>
<dbReference type="GO" id="GO:0051782">
    <property type="term" value="P:negative regulation of cell division"/>
    <property type="evidence" value="ECO:0007669"/>
    <property type="project" value="TreeGrafter"/>
</dbReference>
<sequence length="404" mass="43461">MALLRKKPATPDALAIAREMDQFDLLIEDLDSEYGQGWLGAGLDDALTQIAGLDPDATECVILAVQRADEGELDPYVGIVTAAKARGLPVLLVVEELTATALHRLVRAGADEFTPYPMPEGVLAETLEKMRVASHQPAHVGDMSARRGMILPVQGIAGGVGATTLAVNLAWEMAQTPRKVSRKVCIIDLNLQFGSVATYLDLARREATMQLLTEPQGQDKAAIGDAMVTYGKKLSVLTAPPDTVPFEIVENEDIRRILDVAATTHDFVIVDMPSVLVGWTSVVLEMAETYFAVMELDMRCAQNMLRFLRALKAEDLPLEKVQYVMNRAPGGLTGGGKGRVKRMAESLGIEYNVMLPDGGKAVMNAADQGVPLAEGASGNALRKEVRKIAGSLAELAEKQQTDAI</sequence>
<keyword evidence="2" id="KW-0067">ATP-binding</keyword>
<dbReference type="Pfam" id="PF13614">
    <property type="entry name" value="AAA_31"/>
    <property type="match status" value="1"/>
</dbReference>
<evidence type="ECO:0000256" key="2">
    <source>
        <dbReference type="ARBA" id="ARBA00022840"/>
    </source>
</evidence>
<evidence type="ECO:0000313" key="4">
    <source>
        <dbReference type="EMBL" id="QIK40051.1"/>
    </source>
</evidence>
<dbReference type="KEGG" id="mon:G8E03_04305"/>
<dbReference type="Proteomes" id="UP000500791">
    <property type="component" value="Chromosome"/>
</dbReference>
<dbReference type="PANTHER" id="PTHR43384">
    <property type="entry name" value="SEPTUM SITE-DETERMINING PROTEIN MIND HOMOLOG, CHLOROPLASTIC-RELATED"/>
    <property type="match status" value="1"/>
</dbReference>
<dbReference type="InterPro" id="IPR025669">
    <property type="entry name" value="AAA_dom"/>
</dbReference>
<keyword evidence="5" id="KW-1185">Reference proteome</keyword>
<evidence type="ECO:0000313" key="5">
    <source>
        <dbReference type="Proteomes" id="UP000500791"/>
    </source>
</evidence>
<evidence type="ECO:0000256" key="1">
    <source>
        <dbReference type="ARBA" id="ARBA00022741"/>
    </source>
</evidence>
<dbReference type="Gene3D" id="3.40.50.300">
    <property type="entry name" value="P-loop containing nucleotide triphosphate hydrolases"/>
    <property type="match status" value="1"/>
</dbReference>
<dbReference type="InterPro" id="IPR027417">
    <property type="entry name" value="P-loop_NTPase"/>
</dbReference>